<gene>
    <name evidence="6" type="ORF">RD1301_v1_3380002</name>
    <name evidence="2" type="ORF">RUN1744_v1_1150025</name>
    <name evidence="3" type="ORF">TD1301_v1_30015</name>
    <name evidence="4" type="ORF">TF3108_v1_590024</name>
    <name evidence="5" type="ORF">TO10_v1_250019</name>
</gene>
<dbReference type="Gene3D" id="3.40.630.30">
    <property type="match status" value="1"/>
</dbReference>
<keyword evidence="5" id="KW-0012">Acyltransferase</keyword>
<dbReference type="PATRIC" id="fig|305.92.peg.3995"/>
<dbReference type="EMBL" id="LN899823">
    <property type="protein sequence ID" value="CUV25910.1"/>
    <property type="molecule type" value="Genomic_DNA"/>
</dbReference>
<dbReference type="InterPro" id="IPR000182">
    <property type="entry name" value="GNAT_dom"/>
</dbReference>
<proteinExistence type="predicted"/>
<keyword evidence="5" id="KW-0808">Transferase</keyword>
<dbReference type="EMBL" id="LN899827">
    <property type="protein sequence ID" value="CUV45107.1"/>
    <property type="molecule type" value="Genomic_DNA"/>
</dbReference>
<evidence type="ECO:0000313" key="2">
    <source>
        <dbReference type="EMBL" id="CUV25910.1"/>
    </source>
</evidence>
<evidence type="ECO:0000313" key="6">
    <source>
        <dbReference type="EMBL" id="CUV63357.1"/>
    </source>
</evidence>
<dbReference type="InterPro" id="IPR016181">
    <property type="entry name" value="Acyl_CoA_acyltransferase"/>
</dbReference>
<dbReference type="PANTHER" id="PTHR43451:SF1">
    <property type="entry name" value="ACETYLTRANSFERASE"/>
    <property type="match status" value="1"/>
</dbReference>
<dbReference type="EMBL" id="LN899822">
    <property type="protein sequence ID" value="CUV63357.1"/>
    <property type="molecule type" value="Genomic_DNA"/>
</dbReference>
<dbReference type="EMBL" id="LN899826">
    <property type="protein sequence ID" value="CUV40893.1"/>
    <property type="molecule type" value="Genomic_DNA"/>
</dbReference>
<name>A0A0K1ZQK9_RALSL</name>
<protein>
    <submittedName>
        <fullName evidence="5">Putative acyltransferase protein</fullName>
    </submittedName>
</protein>
<dbReference type="SUPFAM" id="SSF55729">
    <property type="entry name" value="Acyl-CoA N-acyltransferases (Nat)"/>
    <property type="match status" value="1"/>
</dbReference>
<dbReference type="PANTHER" id="PTHR43451">
    <property type="entry name" value="ACETYLTRANSFERASE (GNAT) FAMILY PROTEIN"/>
    <property type="match status" value="1"/>
</dbReference>
<evidence type="ECO:0000313" key="5">
    <source>
        <dbReference type="EMBL" id="CUV45107.1"/>
    </source>
</evidence>
<organism evidence="5">
    <name type="scientific">Ralstonia solanacearum</name>
    <name type="common">Pseudomonas solanacearum</name>
    <dbReference type="NCBI Taxonomy" id="305"/>
    <lineage>
        <taxon>Bacteria</taxon>
        <taxon>Pseudomonadati</taxon>
        <taxon>Pseudomonadota</taxon>
        <taxon>Betaproteobacteria</taxon>
        <taxon>Burkholderiales</taxon>
        <taxon>Burkholderiaceae</taxon>
        <taxon>Ralstonia</taxon>
        <taxon>Ralstonia solanacearum species complex</taxon>
    </lineage>
</organism>
<feature type="domain" description="N-acetyltransferase" evidence="1">
    <location>
        <begin position="2"/>
        <end position="155"/>
    </location>
</feature>
<reference evidence="5" key="1">
    <citation type="submission" date="2015-10" db="EMBL/GenBank/DDBJ databases">
        <authorList>
            <person name="Gilbert D.G."/>
        </authorList>
    </citation>
    <scope>NUCLEOTIDE SEQUENCE</scope>
    <source>
        <strain evidence="5">Phyl III-seqv23</strain>
    </source>
</reference>
<dbReference type="CDD" id="cd04301">
    <property type="entry name" value="NAT_SF"/>
    <property type="match status" value="1"/>
</dbReference>
<dbReference type="EMBL" id="LN899825">
    <property type="protein sequence ID" value="CUV32358.1"/>
    <property type="molecule type" value="Genomic_DNA"/>
</dbReference>
<dbReference type="Pfam" id="PF13673">
    <property type="entry name" value="Acetyltransf_10"/>
    <property type="match status" value="1"/>
</dbReference>
<sequence>MVQIRPFRSGDELALHAVFYSAVHQLAAAHYTAAQLAAWAPADHDTAQWAERMRRIQPFVAEIGGSPVGYADLQPSGYIDHFFVCGAHARQGVGQTLMNHLLGQAEVRDIRALSVLVSRNAEPFFVRNGFTVAARQQVAVRGVVMPNALMTRMLA</sequence>
<dbReference type="GO" id="GO:0016747">
    <property type="term" value="F:acyltransferase activity, transferring groups other than amino-acyl groups"/>
    <property type="evidence" value="ECO:0007669"/>
    <property type="project" value="InterPro"/>
</dbReference>
<dbReference type="InterPro" id="IPR052564">
    <property type="entry name" value="N-acetyltrans/Recomb-assoc"/>
</dbReference>
<evidence type="ECO:0000313" key="3">
    <source>
        <dbReference type="EMBL" id="CUV32358.1"/>
    </source>
</evidence>
<accession>A0A0K1ZQK9</accession>
<dbReference type="AlphaFoldDB" id="A0A0K1ZQK9"/>
<dbReference type="PROSITE" id="PS51186">
    <property type="entry name" value="GNAT"/>
    <property type="match status" value="1"/>
</dbReference>
<evidence type="ECO:0000313" key="4">
    <source>
        <dbReference type="EMBL" id="CUV40893.1"/>
    </source>
</evidence>
<evidence type="ECO:0000259" key="1">
    <source>
        <dbReference type="PROSITE" id="PS51186"/>
    </source>
</evidence>